<dbReference type="PANTHER" id="PTHR15644">
    <property type="entry name" value="OSTEOPETROSIS ASSOCIATED TRANSMEMBRANE PROTEIN 1"/>
    <property type="match status" value="1"/>
</dbReference>
<keyword evidence="1" id="KW-1133">Transmembrane helix</keyword>
<evidence type="ECO:0000313" key="3">
    <source>
        <dbReference type="WBParaSite" id="maker-PairedContig_640-snap-gene-1.17-mRNA-1"/>
    </source>
</evidence>
<keyword evidence="1" id="KW-0812">Transmembrane</keyword>
<sequence length="264" mass="30613">MNGVPLQVVLYMIAWFFSYTTANSGSNYPWDLNAACQPYIEDFAEASSKMIRCAASYSSPPKVCTYCTEEYISLKQIEYKLHKLEDLSSRDNITCNRVIYETCVNIDWHLETNSTEYTFYNNTVVFQNKLFDWRHCVSNFSFLPNDTVICDKCLSSFNELFQFYWYIYITPNINFCLDVETTMNDTMNLWHNVWHCSDDRIEELRDWTLLGYSLALLIIITVFFYADSQLEAPCALRSHILSSSTLDRVSSSTAGGSERISSLQ</sequence>
<feature type="chain" id="PRO_5009318457" description="Osteopetrosis-associated transmembrane protein 1" evidence="2">
    <location>
        <begin position="23"/>
        <end position="264"/>
    </location>
</feature>
<feature type="transmembrane region" description="Helical" evidence="1">
    <location>
        <begin position="207"/>
        <end position="226"/>
    </location>
</feature>
<dbReference type="Pfam" id="PF09777">
    <property type="entry name" value="OSTMP1"/>
    <property type="match status" value="2"/>
</dbReference>
<protein>
    <recommendedName>
        <fullName evidence="4">Osteopetrosis-associated transmembrane protein 1</fullName>
    </recommendedName>
</protein>
<dbReference type="WBParaSite" id="maker-PairedContig_640-snap-gene-1.17-mRNA-1">
    <property type="protein sequence ID" value="maker-PairedContig_640-snap-gene-1.17-mRNA-1"/>
    <property type="gene ID" value="maker-PairedContig_640-snap-gene-1.17"/>
</dbReference>
<keyword evidence="2" id="KW-0732">Signal</keyword>
<dbReference type="InterPro" id="IPR019172">
    <property type="entry name" value="Osteopetrosis-assoc_TM_1"/>
</dbReference>
<evidence type="ECO:0000256" key="1">
    <source>
        <dbReference type="SAM" id="Phobius"/>
    </source>
</evidence>
<dbReference type="PANTHER" id="PTHR15644:SF2">
    <property type="entry name" value="OSTEOPETROSIS-ASSOCIATED TRANSMEMBRANE PROTEIN 1"/>
    <property type="match status" value="1"/>
</dbReference>
<keyword evidence="1" id="KW-0472">Membrane</keyword>
<accession>A0A1I8EXU8</accession>
<dbReference type="STRING" id="6293.A0A1I8EXU8"/>
<feature type="signal peptide" evidence="2">
    <location>
        <begin position="1"/>
        <end position="22"/>
    </location>
</feature>
<name>A0A1I8EXU8_WUCBA</name>
<evidence type="ECO:0000256" key="2">
    <source>
        <dbReference type="SAM" id="SignalP"/>
    </source>
</evidence>
<organism evidence="3">
    <name type="scientific">Wuchereria bancrofti</name>
    <dbReference type="NCBI Taxonomy" id="6293"/>
    <lineage>
        <taxon>Eukaryota</taxon>
        <taxon>Metazoa</taxon>
        <taxon>Ecdysozoa</taxon>
        <taxon>Nematoda</taxon>
        <taxon>Chromadorea</taxon>
        <taxon>Rhabditida</taxon>
        <taxon>Spirurina</taxon>
        <taxon>Spiruromorpha</taxon>
        <taxon>Filarioidea</taxon>
        <taxon>Onchocercidae</taxon>
        <taxon>Wuchereria</taxon>
    </lineage>
</organism>
<proteinExistence type="predicted"/>
<dbReference type="AlphaFoldDB" id="A0A1I8EXU8"/>
<evidence type="ECO:0008006" key="4">
    <source>
        <dbReference type="Google" id="ProtNLM"/>
    </source>
</evidence>
<dbReference type="GO" id="GO:0005829">
    <property type="term" value="C:cytosol"/>
    <property type="evidence" value="ECO:0007669"/>
    <property type="project" value="TreeGrafter"/>
</dbReference>
<reference evidence="3" key="1">
    <citation type="submission" date="2016-11" db="UniProtKB">
        <authorList>
            <consortium name="WormBaseParasite"/>
        </authorList>
    </citation>
    <scope>IDENTIFICATION</scope>
    <source>
        <strain evidence="3">pt0022</strain>
    </source>
</reference>